<comment type="caution">
    <text evidence="6">The sequence shown here is derived from an EMBL/GenBank/DDBJ whole genome shotgun (WGS) entry which is preliminary data.</text>
</comment>
<organism evidence="6 7">
    <name type="scientific">Cucurbita argyrosperma subsp. sororia</name>
    <dbReference type="NCBI Taxonomy" id="37648"/>
    <lineage>
        <taxon>Eukaryota</taxon>
        <taxon>Viridiplantae</taxon>
        <taxon>Streptophyta</taxon>
        <taxon>Embryophyta</taxon>
        <taxon>Tracheophyta</taxon>
        <taxon>Spermatophyta</taxon>
        <taxon>Magnoliopsida</taxon>
        <taxon>eudicotyledons</taxon>
        <taxon>Gunneridae</taxon>
        <taxon>Pentapetalae</taxon>
        <taxon>rosids</taxon>
        <taxon>fabids</taxon>
        <taxon>Cucurbitales</taxon>
        <taxon>Cucurbitaceae</taxon>
        <taxon>Cucurbiteae</taxon>
        <taxon>Cucurbita</taxon>
    </lineage>
</organism>
<reference evidence="6 7" key="1">
    <citation type="journal article" date="2021" name="Hortic Res">
        <title>The domestication of Cucurbita argyrosperma as revealed by the genome of its wild relative.</title>
        <authorList>
            <person name="Barrera-Redondo J."/>
            <person name="Sanchez-de la Vega G."/>
            <person name="Aguirre-Liguori J.A."/>
            <person name="Castellanos-Morales G."/>
            <person name="Gutierrez-Guerrero Y.T."/>
            <person name="Aguirre-Dugua X."/>
            <person name="Aguirre-Planter E."/>
            <person name="Tenaillon M.I."/>
            <person name="Lira-Saade R."/>
            <person name="Eguiarte L.E."/>
        </authorList>
    </citation>
    <scope>NUCLEOTIDE SEQUENCE [LARGE SCALE GENOMIC DNA]</scope>
    <source>
        <strain evidence="6">JBR-2021</strain>
    </source>
</reference>
<dbReference type="InterPro" id="IPR031107">
    <property type="entry name" value="Small_HSP"/>
</dbReference>
<evidence type="ECO:0000313" key="7">
    <source>
        <dbReference type="Proteomes" id="UP000685013"/>
    </source>
</evidence>
<feature type="non-terminal residue" evidence="6">
    <location>
        <position position="1"/>
    </location>
</feature>
<name>A0AAV6LZD5_9ROSI</name>
<comment type="similarity">
    <text evidence="2 3">Belongs to the small heat shock protein (HSP20) family.</text>
</comment>
<keyword evidence="1" id="KW-0346">Stress response</keyword>
<proteinExistence type="inferred from homology"/>
<dbReference type="Pfam" id="PF00011">
    <property type="entry name" value="HSP20"/>
    <property type="match status" value="1"/>
</dbReference>
<evidence type="ECO:0000256" key="4">
    <source>
        <dbReference type="SAM" id="MobiDB-lite"/>
    </source>
</evidence>
<gene>
    <name evidence="6" type="ORF">SDJN03_29155</name>
</gene>
<evidence type="ECO:0000256" key="3">
    <source>
        <dbReference type="RuleBase" id="RU003616"/>
    </source>
</evidence>
<feature type="compositionally biased region" description="Polar residues" evidence="4">
    <location>
        <begin position="71"/>
        <end position="82"/>
    </location>
</feature>
<evidence type="ECO:0000256" key="2">
    <source>
        <dbReference type="PROSITE-ProRule" id="PRU00285"/>
    </source>
</evidence>
<evidence type="ECO:0000256" key="1">
    <source>
        <dbReference type="ARBA" id="ARBA00023016"/>
    </source>
</evidence>
<sequence>MEHHAGKRRLDVLAAHLAPAGDISTGQGHVLPANCCSYGSSVIRRFDNKTYFARQGSEACGAYMRQASATEVQGNQRSNSQPFLDVSEGPVYSRPAKDGGIPSIGIEQLMTQNFNLIASEPPLFARACLGINEQNNQVISETKPPSSGSKGIGGLSPRMDVAESGRGYVLTVEIPGVKINDIRVEVDDQNGKLFSGRLTIIGKRSNQHCEVVGYSSDSISSYHKREISQGPYQVVWPLPININKDGVLAEFWDGLLRITLPKL</sequence>
<evidence type="ECO:0000313" key="6">
    <source>
        <dbReference type="EMBL" id="KAG6572427.1"/>
    </source>
</evidence>
<dbReference type="Proteomes" id="UP000685013">
    <property type="component" value="Chromosome 19"/>
</dbReference>
<dbReference type="CDD" id="cd06464">
    <property type="entry name" value="ACD_sHsps-like"/>
    <property type="match status" value="1"/>
</dbReference>
<dbReference type="InterPro" id="IPR002068">
    <property type="entry name" value="A-crystallin/Hsp20_dom"/>
</dbReference>
<protein>
    <recommendedName>
        <fullName evidence="5">SHSP domain-containing protein</fullName>
    </recommendedName>
</protein>
<keyword evidence="7" id="KW-1185">Reference proteome</keyword>
<feature type="region of interest" description="Disordered" evidence="4">
    <location>
        <begin position="71"/>
        <end position="92"/>
    </location>
</feature>
<dbReference type="EMBL" id="JAGKQH010000019">
    <property type="protein sequence ID" value="KAG6572427.1"/>
    <property type="molecule type" value="Genomic_DNA"/>
</dbReference>
<accession>A0AAV6LZD5</accession>
<dbReference type="PROSITE" id="PS01031">
    <property type="entry name" value="SHSP"/>
    <property type="match status" value="1"/>
</dbReference>
<feature type="domain" description="SHSP" evidence="5">
    <location>
        <begin position="150"/>
        <end position="263"/>
    </location>
</feature>
<dbReference type="AlphaFoldDB" id="A0AAV6LZD5"/>
<evidence type="ECO:0000259" key="5">
    <source>
        <dbReference type="PROSITE" id="PS01031"/>
    </source>
</evidence>
<dbReference type="PANTHER" id="PTHR11527">
    <property type="entry name" value="HEAT-SHOCK PROTEIN 20 FAMILY MEMBER"/>
    <property type="match status" value="1"/>
</dbReference>